<accession>A0A834XP82</accession>
<protein>
    <submittedName>
        <fullName evidence="1">Uncharacterized protein</fullName>
    </submittedName>
</protein>
<dbReference type="PANTHER" id="PTHR20997:SF2">
    <property type="entry name" value="EG:BACR42I17.2 PROTEIN-RELATED"/>
    <property type="match status" value="1"/>
</dbReference>
<proteinExistence type="predicted"/>
<sequence>MANLKINIVLVTLTGVLIAKGVCFWTDVTRFDEVLVISKNSWRTFCNKSEFDIEFNTKQNNSYNELRTCIGNVQGFSLVEIYYKMALDPEDAESCCVAFDSYQECLNNFTTSIDFCNDGKKIKAFELLEKFEYLICKDKGAPLKGIAISANNCPKEITHVLECLWAEVELVSKLVVMGNYFLPTQNLLDSTDCSRLEKLETCVTDKLDQCPDAVISPTSNTAKEIFKMIKNITSCEKKKSYEIFKI</sequence>
<dbReference type="Proteomes" id="UP000639338">
    <property type="component" value="Unassembled WGS sequence"/>
</dbReference>
<evidence type="ECO:0000313" key="2">
    <source>
        <dbReference type="Proteomes" id="UP000639338"/>
    </source>
</evidence>
<reference evidence="1 2" key="1">
    <citation type="submission" date="2020-08" db="EMBL/GenBank/DDBJ databases">
        <title>Aphidius gifuensis genome sequencing and assembly.</title>
        <authorList>
            <person name="Du Z."/>
        </authorList>
    </citation>
    <scope>NUCLEOTIDE SEQUENCE [LARGE SCALE GENOMIC DNA]</scope>
    <source>
        <strain evidence="1">YNYX2018</strain>
        <tissue evidence="1">Adults</tissue>
    </source>
</reference>
<gene>
    <name evidence="1" type="ORF">HCN44_000909</name>
</gene>
<organism evidence="1 2">
    <name type="scientific">Aphidius gifuensis</name>
    <name type="common">Parasitoid wasp</name>
    <dbReference type="NCBI Taxonomy" id="684658"/>
    <lineage>
        <taxon>Eukaryota</taxon>
        <taxon>Metazoa</taxon>
        <taxon>Ecdysozoa</taxon>
        <taxon>Arthropoda</taxon>
        <taxon>Hexapoda</taxon>
        <taxon>Insecta</taxon>
        <taxon>Pterygota</taxon>
        <taxon>Neoptera</taxon>
        <taxon>Endopterygota</taxon>
        <taxon>Hymenoptera</taxon>
        <taxon>Apocrita</taxon>
        <taxon>Ichneumonoidea</taxon>
        <taxon>Braconidae</taxon>
        <taxon>Aphidiinae</taxon>
        <taxon>Aphidius</taxon>
    </lineage>
</organism>
<dbReference type="PANTHER" id="PTHR20997">
    <property type="entry name" value="EG:BACR42I17.2 PROTEIN-RELATED"/>
    <property type="match status" value="1"/>
</dbReference>
<dbReference type="InterPro" id="IPR009832">
    <property type="entry name" value="DUF1397"/>
</dbReference>
<evidence type="ECO:0000313" key="1">
    <source>
        <dbReference type="EMBL" id="KAF7988336.1"/>
    </source>
</evidence>
<dbReference type="EMBL" id="JACMRX010000005">
    <property type="protein sequence ID" value="KAF7988336.1"/>
    <property type="molecule type" value="Genomic_DNA"/>
</dbReference>
<keyword evidence="2" id="KW-1185">Reference proteome</keyword>
<comment type="caution">
    <text evidence="1">The sequence shown here is derived from an EMBL/GenBank/DDBJ whole genome shotgun (WGS) entry which is preliminary data.</text>
</comment>
<dbReference type="Pfam" id="PF07165">
    <property type="entry name" value="DUF1397"/>
    <property type="match status" value="1"/>
</dbReference>
<dbReference type="AlphaFoldDB" id="A0A834XP82"/>
<name>A0A834XP82_APHGI</name>